<name>A0A0D8B721_9ACTN</name>
<dbReference type="PANTHER" id="PTHR43943">
    <property type="entry name" value="DEHYDROGENASE/REDUCTASE (SDR FAMILY) MEMBER 4"/>
    <property type="match status" value="1"/>
</dbReference>
<gene>
    <name evidence="3" type="ORF">FF36_05637</name>
</gene>
<dbReference type="SUPFAM" id="SSF51735">
    <property type="entry name" value="NAD(P)-binding Rossmann-fold domains"/>
    <property type="match status" value="1"/>
</dbReference>
<dbReference type="AlphaFoldDB" id="A0A0D8B721"/>
<dbReference type="Gene3D" id="3.40.50.720">
    <property type="entry name" value="NAD(P)-binding Rossmann-like Domain"/>
    <property type="match status" value="1"/>
</dbReference>
<proteinExistence type="inferred from homology"/>
<dbReference type="OrthoDB" id="4380821at2"/>
<dbReference type="CDD" id="cd05233">
    <property type="entry name" value="SDR_c"/>
    <property type="match status" value="1"/>
</dbReference>
<reference evidence="3 4" key="2">
    <citation type="journal article" date="2016" name="Genome Announc.">
        <title>Permanent Draft Genome Sequences for Two Variants of Frankia sp. Strain CpI1, the First Frankia Strain Isolated from Root Nodules of Comptonia peregrina.</title>
        <authorList>
            <person name="Oshone R."/>
            <person name="Hurst S.G.IV."/>
            <person name="Abebe-Akele F."/>
            <person name="Simpson S."/>
            <person name="Morris K."/>
            <person name="Thomas W.K."/>
            <person name="Tisa L.S."/>
        </authorList>
    </citation>
    <scope>NUCLEOTIDE SEQUENCE [LARGE SCALE GENOMIC DNA]</scope>
    <source>
        <strain evidence="4">CpI1-S</strain>
    </source>
</reference>
<evidence type="ECO:0000256" key="1">
    <source>
        <dbReference type="ARBA" id="ARBA00006484"/>
    </source>
</evidence>
<comment type="caution">
    <text evidence="3">The sequence shown here is derived from an EMBL/GenBank/DDBJ whole genome shotgun (WGS) entry which is preliminary data.</text>
</comment>
<organism evidence="3 4">
    <name type="scientific">Frankia torreyi</name>
    <dbReference type="NCBI Taxonomy" id="1856"/>
    <lineage>
        <taxon>Bacteria</taxon>
        <taxon>Bacillati</taxon>
        <taxon>Actinomycetota</taxon>
        <taxon>Actinomycetes</taxon>
        <taxon>Frankiales</taxon>
        <taxon>Frankiaceae</taxon>
        <taxon>Frankia</taxon>
    </lineage>
</organism>
<protein>
    <recommendedName>
        <fullName evidence="5">SDR family oxidoreductase</fullName>
    </recommendedName>
</protein>
<dbReference type="GO" id="GO:0016491">
    <property type="term" value="F:oxidoreductase activity"/>
    <property type="evidence" value="ECO:0007669"/>
    <property type="project" value="UniProtKB-KW"/>
</dbReference>
<evidence type="ECO:0000313" key="4">
    <source>
        <dbReference type="Proteomes" id="UP000032545"/>
    </source>
</evidence>
<comment type="similarity">
    <text evidence="1">Belongs to the short-chain dehydrogenases/reductases (SDR) family.</text>
</comment>
<dbReference type="Pfam" id="PF13561">
    <property type="entry name" value="adh_short_C2"/>
    <property type="match status" value="1"/>
</dbReference>
<dbReference type="EMBL" id="JYFN01000072">
    <property type="protein sequence ID" value="KJE20088.1"/>
    <property type="molecule type" value="Genomic_DNA"/>
</dbReference>
<dbReference type="RefSeq" id="WP_044888094.1">
    <property type="nucleotide sequence ID" value="NZ_JYFN01000072.1"/>
</dbReference>
<evidence type="ECO:0000313" key="3">
    <source>
        <dbReference type="EMBL" id="KJE20088.1"/>
    </source>
</evidence>
<evidence type="ECO:0008006" key="5">
    <source>
        <dbReference type="Google" id="ProtNLM"/>
    </source>
</evidence>
<dbReference type="FunFam" id="3.40.50.720:FF:000084">
    <property type="entry name" value="Short-chain dehydrogenase reductase"/>
    <property type="match status" value="1"/>
</dbReference>
<reference evidence="4" key="1">
    <citation type="submission" date="2015-02" db="EMBL/GenBank/DDBJ databases">
        <title>Draft Genome of Frankia sp. CpI1-S.</title>
        <authorList>
            <person name="Oshone R.T."/>
            <person name="Ngom M."/>
            <person name="Ghodhbane-Gtari F."/>
            <person name="Gtari M."/>
            <person name="Morris K."/>
            <person name="Thomas K."/>
            <person name="Sen A."/>
            <person name="Tisa L.S."/>
        </authorList>
    </citation>
    <scope>NUCLEOTIDE SEQUENCE [LARGE SCALE GENOMIC DNA]</scope>
    <source>
        <strain evidence="4">CpI1-S</strain>
    </source>
</reference>
<dbReference type="InterPro" id="IPR036291">
    <property type="entry name" value="NAD(P)-bd_dom_sf"/>
</dbReference>
<dbReference type="PANTHER" id="PTHR43943:SF2">
    <property type="entry name" value="DEHYDROGENASE_REDUCTASE 4"/>
    <property type="match status" value="1"/>
</dbReference>
<dbReference type="PATRIC" id="fig|1502723.3.peg.6249"/>
<dbReference type="InterPro" id="IPR002347">
    <property type="entry name" value="SDR_fam"/>
</dbReference>
<dbReference type="PRINTS" id="PR00081">
    <property type="entry name" value="GDHRDH"/>
</dbReference>
<keyword evidence="2" id="KW-0560">Oxidoreductase</keyword>
<sequence length="261" mass="27561">MGVLDGKIAIVTGAGRGIGRAIAEEYALEGARVVVASRTAGTVSEVVDGIRSRGGDALGITCDVGVAQNIREMVDRTVAEYGGVDILVNNAQSFGTRDKPRASSEPTNLEDVDEAEWDWNFETGVKATLRAMQAVFPYMKAAGGGRILNFGSRRGIMCNAESASYNCNKEAIRALSRTASNGWGQHGITVNVLNPVILTDAAEGVFADHPGAREAAEAQIPLRRWGVPRDCARVAVFLAGPDASYLTGMTFMVEGGLTTLP</sequence>
<evidence type="ECO:0000256" key="2">
    <source>
        <dbReference type="ARBA" id="ARBA00023002"/>
    </source>
</evidence>
<accession>A0A0D8B721</accession>
<dbReference type="Proteomes" id="UP000032545">
    <property type="component" value="Unassembled WGS sequence"/>
</dbReference>
<keyword evidence="4" id="KW-1185">Reference proteome</keyword>